<feature type="domain" description="Major facilitator superfamily (MFS) profile" evidence="9">
    <location>
        <begin position="33"/>
        <end position="455"/>
    </location>
</feature>
<evidence type="ECO:0000256" key="1">
    <source>
        <dbReference type="ARBA" id="ARBA00004141"/>
    </source>
</evidence>
<dbReference type="EMBL" id="CP149822">
    <property type="protein sequence ID" value="WZN42499.1"/>
    <property type="molecule type" value="Genomic_DNA"/>
</dbReference>
<feature type="transmembrane region" description="Helical" evidence="8">
    <location>
        <begin position="332"/>
        <end position="350"/>
    </location>
</feature>
<dbReference type="PRINTS" id="PR00171">
    <property type="entry name" value="SUGRTRNSPORT"/>
</dbReference>
<evidence type="ECO:0000259" key="9">
    <source>
        <dbReference type="PROSITE" id="PS50850"/>
    </source>
</evidence>
<dbReference type="Proteomes" id="UP001485459">
    <property type="component" value="Chromosome"/>
</dbReference>
<comment type="subcellular location">
    <subcellularLocation>
        <location evidence="1">Membrane</location>
        <topology evidence="1">Multi-pass membrane protein</topology>
    </subcellularLocation>
</comment>
<comment type="similarity">
    <text evidence="2 7">Belongs to the major facilitator superfamily. Sugar transporter (TC 2.A.1.1) family.</text>
</comment>
<evidence type="ECO:0000256" key="7">
    <source>
        <dbReference type="RuleBase" id="RU003346"/>
    </source>
</evidence>
<protein>
    <submittedName>
        <fullName evidence="10">Sugar porter family MFS transporter</fullName>
    </submittedName>
</protein>
<dbReference type="RefSeq" id="WP_341837333.1">
    <property type="nucleotide sequence ID" value="NZ_CP149822.1"/>
</dbReference>
<dbReference type="InterPro" id="IPR036259">
    <property type="entry name" value="MFS_trans_sf"/>
</dbReference>
<dbReference type="Pfam" id="PF00083">
    <property type="entry name" value="Sugar_tr"/>
    <property type="match status" value="1"/>
</dbReference>
<reference evidence="11" key="1">
    <citation type="submission" date="2024-03" db="EMBL/GenBank/DDBJ databases">
        <title>Chitinophaga horti sp. nov., isolated from garden soil.</title>
        <authorList>
            <person name="Lee D.S."/>
            <person name="Han D.M."/>
            <person name="Baek J.H."/>
            <person name="Choi D.G."/>
            <person name="Jeon J.H."/>
            <person name="Jeon C.O."/>
        </authorList>
    </citation>
    <scope>NUCLEOTIDE SEQUENCE [LARGE SCALE GENOMIC DNA]</scope>
    <source>
        <strain evidence="11">GPA1</strain>
    </source>
</reference>
<organism evidence="10 11">
    <name type="scientific">Chitinophaga pollutisoli</name>
    <dbReference type="NCBI Taxonomy" id="3133966"/>
    <lineage>
        <taxon>Bacteria</taxon>
        <taxon>Pseudomonadati</taxon>
        <taxon>Bacteroidota</taxon>
        <taxon>Chitinophagia</taxon>
        <taxon>Chitinophagales</taxon>
        <taxon>Chitinophagaceae</taxon>
        <taxon>Chitinophaga</taxon>
    </lineage>
</organism>
<evidence type="ECO:0000256" key="5">
    <source>
        <dbReference type="ARBA" id="ARBA00022989"/>
    </source>
</evidence>
<feature type="transmembrane region" description="Helical" evidence="8">
    <location>
        <begin position="102"/>
        <end position="121"/>
    </location>
</feature>
<feature type="transmembrane region" description="Helical" evidence="8">
    <location>
        <begin position="70"/>
        <end position="90"/>
    </location>
</feature>
<dbReference type="NCBIfam" id="TIGR00879">
    <property type="entry name" value="SP"/>
    <property type="match status" value="1"/>
</dbReference>
<dbReference type="InterPro" id="IPR050820">
    <property type="entry name" value="MFS_Sugar_Transporter"/>
</dbReference>
<accession>A0ABZ2YUJ5</accession>
<dbReference type="InterPro" id="IPR020846">
    <property type="entry name" value="MFS_dom"/>
</dbReference>
<dbReference type="Gene3D" id="1.20.1250.20">
    <property type="entry name" value="MFS general substrate transporter like domains"/>
    <property type="match status" value="2"/>
</dbReference>
<feature type="transmembrane region" description="Helical" evidence="8">
    <location>
        <begin position="396"/>
        <end position="418"/>
    </location>
</feature>
<dbReference type="PROSITE" id="PS50850">
    <property type="entry name" value="MFS"/>
    <property type="match status" value="1"/>
</dbReference>
<feature type="transmembrane region" description="Helical" evidence="8">
    <location>
        <begin position="158"/>
        <end position="179"/>
    </location>
</feature>
<proteinExistence type="inferred from homology"/>
<feature type="transmembrane region" description="Helical" evidence="8">
    <location>
        <begin position="362"/>
        <end position="384"/>
    </location>
</feature>
<keyword evidence="5 8" id="KW-1133">Transmembrane helix</keyword>
<evidence type="ECO:0000313" key="10">
    <source>
        <dbReference type="EMBL" id="WZN42499.1"/>
    </source>
</evidence>
<keyword evidence="4 8" id="KW-0812">Transmembrane</keyword>
<feature type="transmembrane region" description="Helical" evidence="8">
    <location>
        <begin position="127"/>
        <end position="146"/>
    </location>
</feature>
<evidence type="ECO:0000256" key="2">
    <source>
        <dbReference type="ARBA" id="ARBA00010992"/>
    </source>
</evidence>
<dbReference type="InterPro" id="IPR005828">
    <property type="entry name" value="MFS_sugar_transport-like"/>
</dbReference>
<dbReference type="InterPro" id="IPR005829">
    <property type="entry name" value="Sugar_transporter_CS"/>
</dbReference>
<dbReference type="PROSITE" id="PS00217">
    <property type="entry name" value="SUGAR_TRANSPORT_2"/>
    <property type="match status" value="1"/>
</dbReference>
<dbReference type="InterPro" id="IPR003663">
    <property type="entry name" value="Sugar/inositol_transpt"/>
</dbReference>
<evidence type="ECO:0000256" key="8">
    <source>
        <dbReference type="SAM" id="Phobius"/>
    </source>
</evidence>
<keyword evidence="6 8" id="KW-0472">Membrane</keyword>
<name>A0ABZ2YUJ5_9BACT</name>
<keyword evidence="11" id="KW-1185">Reference proteome</keyword>
<keyword evidence="3 7" id="KW-0813">Transport</keyword>
<evidence type="ECO:0000256" key="4">
    <source>
        <dbReference type="ARBA" id="ARBA00022692"/>
    </source>
</evidence>
<dbReference type="PANTHER" id="PTHR48023:SF4">
    <property type="entry name" value="D-XYLOSE-PROTON SYMPORTER-LIKE 2"/>
    <property type="match status" value="1"/>
</dbReference>
<feature type="transmembrane region" description="Helical" evidence="8">
    <location>
        <begin position="265"/>
        <end position="288"/>
    </location>
</feature>
<evidence type="ECO:0000256" key="3">
    <source>
        <dbReference type="ARBA" id="ARBA00022448"/>
    </source>
</evidence>
<feature type="transmembrane region" description="Helical" evidence="8">
    <location>
        <begin position="185"/>
        <end position="207"/>
    </location>
</feature>
<evidence type="ECO:0000313" key="11">
    <source>
        <dbReference type="Proteomes" id="UP001485459"/>
    </source>
</evidence>
<gene>
    <name evidence="10" type="ORF">WJU16_05565</name>
</gene>
<dbReference type="PANTHER" id="PTHR48023">
    <property type="entry name" value="D-XYLOSE-PROTON SYMPORTER-LIKE 2"/>
    <property type="match status" value="1"/>
</dbReference>
<sequence length="473" mass="52063">MAHGNIVVNTIEQDPGRKRAPVPKAGRLYIYAIVLVASIGGFLFGFDLVVIAGALPFLEADFNLSAAMKGFAVSSAILGAVTGPLFGMWFTERLGRRKTMMLAAFFFMISTIGTAAASGIWDFAVWRFFGGVGIGLAMMSSPIYIAELSPPHLRGVLVNVNQLSNVIGINLAVITSYVFSFEGWGWRWMFAAQAVPVALLIAGLLLIPESPRWLAARNRIGEALKVLSRINGPEQSELEMKEIEKELKQETGAFRELFQPGIKTALFIGIVIMIFSQINGVNMMLMYAPSILAESGISVGSNAILSSIPIYLLILLTTILAFGLIRRFSRRGLLITSVLLMALGHIIMAINLQMHWPPMFTLVPMLIGTGSFTLGLAPLSWVIVSEIYPNRIRSKALAVVCFFLYAASFVTAQFFPMLTEWFIETFDSAAGVYWIFAAICAACALFSWKMVPETKGLSLEKISEFWRDRQRKV</sequence>
<feature type="transmembrane region" description="Helical" evidence="8">
    <location>
        <begin position="28"/>
        <end position="58"/>
    </location>
</feature>
<dbReference type="SUPFAM" id="SSF103473">
    <property type="entry name" value="MFS general substrate transporter"/>
    <property type="match status" value="1"/>
</dbReference>
<feature type="transmembrane region" description="Helical" evidence="8">
    <location>
        <begin position="430"/>
        <end position="448"/>
    </location>
</feature>
<feature type="transmembrane region" description="Helical" evidence="8">
    <location>
        <begin position="308"/>
        <end position="325"/>
    </location>
</feature>
<evidence type="ECO:0000256" key="6">
    <source>
        <dbReference type="ARBA" id="ARBA00023136"/>
    </source>
</evidence>